<keyword evidence="3" id="KW-0813">Transport</keyword>
<evidence type="ECO:0000256" key="3">
    <source>
        <dbReference type="ARBA" id="ARBA00022597"/>
    </source>
</evidence>
<keyword evidence="3" id="KW-0762">Sugar transport</keyword>
<feature type="transmembrane region" description="Helical" evidence="7">
    <location>
        <begin position="232"/>
        <end position="253"/>
    </location>
</feature>
<dbReference type="SUPFAM" id="SSF103481">
    <property type="entry name" value="Multidrug resistance efflux transporter EmrE"/>
    <property type="match status" value="1"/>
</dbReference>
<keyword evidence="6 7" id="KW-0472">Membrane</keyword>
<feature type="transmembrane region" description="Helical" evidence="7">
    <location>
        <begin position="34"/>
        <end position="53"/>
    </location>
</feature>
<dbReference type="NCBIfam" id="TIGR00803">
    <property type="entry name" value="nst"/>
    <property type="match status" value="1"/>
</dbReference>
<evidence type="ECO:0008006" key="10">
    <source>
        <dbReference type="Google" id="ProtNLM"/>
    </source>
</evidence>
<dbReference type="Proteomes" id="UP001497525">
    <property type="component" value="Unassembled WGS sequence"/>
</dbReference>
<sequence>MELKVAGKAVPVKTADVDVEVASSEMRGENNGKFIKYFSLVFLTLQTTCLVLTMRVSRIQTGSPLYLISTVVVCAEFSKLAVCLIMIIIGERGSVRNAFRLIYSQVVVDYRDTIKVLVPSALYLIQNNLLYVAISNLNAVAYQILYQFKIFTTAFFMVTMLGRRLLVTQWASLVLLFAGIVLSQWTGESKPGTSAHTSLLVGFLAVATASVSSGFAGVYFEKILKGTAPTIWMRNVQLATFGIIIGLIGVYTYDREPVLKNGFFSGYNALVWIVVLLQTCGGLGVAFVMKYADNILKGFSCGLSIILSSLVSYFLLDDFTPSILAFIGAFLVIGATMLYGYTPSKVNTVIKQTARTV</sequence>
<feature type="transmembrane region" description="Helical" evidence="7">
    <location>
        <begin position="199"/>
        <end position="220"/>
    </location>
</feature>
<evidence type="ECO:0000313" key="9">
    <source>
        <dbReference type="Proteomes" id="UP001497525"/>
    </source>
</evidence>
<dbReference type="AlphaFoldDB" id="A0AAV2TU23"/>
<feature type="transmembrane region" description="Helical" evidence="7">
    <location>
        <begin position="65"/>
        <end position="89"/>
    </location>
</feature>
<name>A0AAV2TU23_CALDB</name>
<feature type="transmembrane region" description="Helical" evidence="7">
    <location>
        <begin position="295"/>
        <end position="316"/>
    </location>
</feature>
<dbReference type="GO" id="GO:0000139">
    <property type="term" value="C:Golgi membrane"/>
    <property type="evidence" value="ECO:0007669"/>
    <property type="project" value="InterPro"/>
</dbReference>
<feature type="transmembrane region" description="Helical" evidence="7">
    <location>
        <begin position="170"/>
        <end position="187"/>
    </location>
</feature>
<dbReference type="InterPro" id="IPR007271">
    <property type="entry name" value="Nuc_sug_transpt"/>
</dbReference>
<evidence type="ECO:0000256" key="5">
    <source>
        <dbReference type="ARBA" id="ARBA00022989"/>
    </source>
</evidence>
<gene>
    <name evidence="8" type="ORF">CDAUBV1_LOCUS15663</name>
</gene>
<dbReference type="InterPro" id="IPR037185">
    <property type="entry name" value="EmrE-like"/>
</dbReference>
<accession>A0AAV2TU23</accession>
<proteinExistence type="inferred from homology"/>
<dbReference type="PANTHER" id="PTHR10231">
    <property type="entry name" value="NUCLEOTIDE-SUGAR TRANSMEMBRANE TRANSPORTER"/>
    <property type="match status" value="1"/>
</dbReference>
<dbReference type="EMBL" id="CAXLJL010000711">
    <property type="protein sequence ID" value="CAL5140333.1"/>
    <property type="molecule type" value="Genomic_DNA"/>
</dbReference>
<dbReference type="Pfam" id="PF04142">
    <property type="entry name" value="Nuc_sug_transp"/>
    <property type="match status" value="1"/>
</dbReference>
<comment type="subcellular location">
    <subcellularLocation>
        <location evidence="1">Membrane</location>
        <topology evidence="1">Multi-pass membrane protein</topology>
    </subcellularLocation>
</comment>
<feature type="transmembrane region" description="Helical" evidence="7">
    <location>
        <begin position="322"/>
        <end position="341"/>
    </location>
</feature>
<evidence type="ECO:0000256" key="4">
    <source>
        <dbReference type="ARBA" id="ARBA00022692"/>
    </source>
</evidence>
<dbReference type="GO" id="GO:0015165">
    <property type="term" value="F:pyrimidine nucleotide-sugar transmembrane transporter activity"/>
    <property type="evidence" value="ECO:0007669"/>
    <property type="project" value="InterPro"/>
</dbReference>
<keyword evidence="5 7" id="KW-1133">Transmembrane helix</keyword>
<evidence type="ECO:0000256" key="7">
    <source>
        <dbReference type="SAM" id="Phobius"/>
    </source>
</evidence>
<evidence type="ECO:0000256" key="1">
    <source>
        <dbReference type="ARBA" id="ARBA00004141"/>
    </source>
</evidence>
<feature type="transmembrane region" description="Helical" evidence="7">
    <location>
        <begin position="265"/>
        <end position="288"/>
    </location>
</feature>
<evidence type="ECO:0000256" key="6">
    <source>
        <dbReference type="ARBA" id="ARBA00023136"/>
    </source>
</evidence>
<reference evidence="8" key="1">
    <citation type="submission" date="2024-06" db="EMBL/GenBank/DDBJ databases">
        <authorList>
            <person name="Liu X."/>
            <person name="Lenzi L."/>
            <person name="Haldenby T S."/>
            <person name="Uol C."/>
        </authorList>
    </citation>
    <scope>NUCLEOTIDE SEQUENCE</scope>
</reference>
<comment type="similarity">
    <text evidence="2">Belongs to the nucleotide-sugar transporter family. SLC35A subfamily.</text>
</comment>
<organism evidence="8 9">
    <name type="scientific">Calicophoron daubneyi</name>
    <name type="common">Rumen fluke</name>
    <name type="synonym">Paramphistomum daubneyi</name>
    <dbReference type="NCBI Taxonomy" id="300641"/>
    <lineage>
        <taxon>Eukaryota</taxon>
        <taxon>Metazoa</taxon>
        <taxon>Spiralia</taxon>
        <taxon>Lophotrochozoa</taxon>
        <taxon>Platyhelminthes</taxon>
        <taxon>Trematoda</taxon>
        <taxon>Digenea</taxon>
        <taxon>Plagiorchiida</taxon>
        <taxon>Pronocephalata</taxon>
        <taxon>Paramphistomoidea</taxon>
        <taxon>Paramphistomidae</taxon>
        <taxon>Calicophoron</taxon>
    </lineage>
</organism>
<dbReference type="PIRSF" id="PIRSF005799">
    <property type="entry name" value="UDP-gal_transpt"/>
    <property type="match status" value="1"/>
</dbReference>
<evidence type="ECO:0000256" key="2">
    <source>
        <dbReference type="ARBA" id="ARBA00009976"/>
    </source>
</evidence>
<evidence type="ECO:0000313" key="8">
    <source>
        <dbReference type="EMBL" id="CAL5140333.1"/>
    </source>
</evidence>
<protein>
    <recommendedName>
        <fullName evidence="10">UDP-N-acetylglucosamine transporter</fullName>
    </recommendedName>
</protein>
<comment type="caution">
    <text evidence="8">The sequence shown here is derived from an EMBL/GenBank/DDBJ whole genome shotgun (WGS) entry which is preliminary data.</text>
</comment>
<keyword evidence="4 7" id="KW-0812">Transmembrane</keyword>